<evidence type="ECO:0000259" key="9">
    <source>
        <dbReference type="Pfam" id="PF18741"/>
    </source>
</evidence>
<proteinExistence type="inferred from homology"/>
<keyword evidence="11" id="KW-1185">Reference proteome</keyword>
<gene>
    <name evidence="10" type="ORF">Q361_1353</name>
</gene>
<evidence type="ECO:0000256" key="5">
    <source>
        <dbReference type="ARBA" id="ARBA00022840"/>
    </source>
</evidence>
<dbReference type="PANTHER" id="PTHR43788:SF8">
    <property type="entry name" value="DNA-BINDING PROTEIN SMUBP-2"/>
    <property type="match status" value="1"/>
</dbReference>
<keyword evidence="2" id="KW-0547">Nucleotide-binding</keyword>
<dbReference type="Gene3D" id="3.40.50.300">
    <property type="entry name" value="P-loop containing nucleotide triphosphate hydrolases"/>
    <property type="match status" value="3"/>
</dbReference>
<dbReference type="InterPro" id="IPR049468">
    <property type="entry name" value="Restrct_endonuc-II-like_dom"/>
</dbReference>
<dbReference type="SUPFAM" id="SSF52540">
    <property type="entry name" value="P-loop containing nucleoside triphosphate hydrolases"/>
    <property type="match status" value="1"/>
</dbReference>
<feature type="coiled-coil region" evidence="6">
    <location>
        <begin position="632"/>
        <end position="659"/>
    </location>
</feature>
<dbReference type="Gene3D" id="3.40.960.10">
    <property type="entry name" value="VSR Endonuclease"/>
    <property type="match status" value="1"/>
</dbReference>
<evidence type="ECO:0000256" key="4">
    <source>
        <dbReference type="ARBA" id="ARBA00022806"/>
    </source>
</evidence>
<feature type="coiled-coil region" evidence="6">
    <location>
        <begin position="474"/>
        <end position="501"/>
    </location>
</feature>
<feature type="domain" description="DNA2/NAM7 helicase-like C-terminal" evidence="8">
    <location>
        <begin position="1104"/>
        <end position="1297"/>
    </location>
</feature>
<feature type="domain" description="DNA2/NAM7 helicase helicase" evidence="7">
    <location>
        <begin position="366"/>
        <end position="550"/>
    </location>
</feature>
<comment type="similarity">
    <text evidence="1">Belongs to the DNA2/NAM7 helicase family.</text>
</comment>
<keyword evidence="6" id="KW-0175">Coiled coil</keyword>
<dbReference type="OrthoDB" id="9757917at2"/>
<keyword evidence="4 10" id="KW-0347">Helicase</keyword>
<reference evidence="10 11" key="1">
    <citation type="submission" date="2018-01" db="EMBL/GenBank/DDBJ databases">
        <title>Genomic Encyclopedia of Type Strains, Phase I: the one thousand microbial genomes (KMG-I) project.</title>
        <authorList>
            <person name="Goeker M."/>
        </authorList>
    </citation>
    <scope>NUCLEOTIDE SEQUENCE [LARGE SCALE GENOMIC DNA]</scope>
    <source>
        <strain evidence="10 11">DSM 17960</strain>
    </source>
</reference>
<organism evidence="10 11">
    <name type="scientific">Flavobacterium croceum DSM 17960</name>
    <dbReference type="NCBI Taxonomy" id="1121886"/>
    <lineage>
        <taxon>Bacteria</taxon>
        <taxon>Pseudomonadati</taxon>
        <taxon>Bacteroidota</taxon>
        <taxon>Flavobacteriia</taxon>
        <taxon>Flavobacteriales</taxon>
        <taxon>Flavobacteriaceae</taxon>
        <taxon>Flavobacterium</taxon>
    </lineage>
</organism>
<keyword evidence="3" id="KW-0378">Hydrolase</keyword>
<dbReference type="Pfam" id="PF18741">
    <property type="entry name" value="MTES_1575"/>
    <property type="match status" value="1"/>
</dbReference>
<dbReference type="InterPro" id="IPR050534">
    <property type="entry name" value="Coronavir_polyprotein_1ab"/>
</dbReference>
<dbReference type="SUPFAM" id="SSF52980">
    <property type="entry name" value="Restriction endonuclease-like"/>
    <property type="match status" value="1"/>
</dbReference>
<evidence type="ECO:0000259" key="8">
    <source>
        <dbReference type="Pfam" id="PF13087"/>
    </source>
</evidence>
<dbReference type="GO" id="GO:0043139">
    <property type="term" value="F:5'-3' DNA helicase activity"/>
    <property type="evidence" value="ECO:0007669"/>
    <property type="project" value="TreeGrafter"/>
</dbReference>
<dbReference type="Proteomes" id="UP000237056">
    <property type="component" value="Unassembled WGS sequence"/>
</dbReference>
<dbReference type="InterPro" id="IPR011335">
    <property type="entry name" value="Restrct_endonuc-II-like"/>
</dbReference>
<evidence type="ECO:0000256" key="1">
    <source>
        <dbReference type="ARBA" id="ARBA00007913"/>
    </source>
</evidence>
<dbReference type="RefSeq" id="WP_103727133.1">
    <property type="nucleotide sequence ID" value="NZ_PQNY01000035.1"/>
</dbReference>
<dbReference type="PANTHER" id="PTHR43788">
    <property type="entry name" value="DNA2/NAM7 HELICASE FAMILY MEMBER"/>
    <property type="match status" value="1"/>
</dbReference>
<dbReference type="Pfam" id="PF13086">
    <property type="entry name" value="AAA_11"/>
    <property type="match status" value="1"/>
</dbReference>
<dbReference type="InterPro" id="IPR041677">
    <property type="entry name" value="DNA2/NAM7_AAA_11"/>
</dbReference>
<sequence length="1733" mass="202973">MNVLNQYITFLKEYKKLLERGVKDVLNSTVSSNFIWIDEIENFIESGICESTLIDIFSPKFKKQPLVFSLQKPNKPNIQIPNRFIEIIEFDEAKNKFESISGNEEELISFQNSVEGKVEIEKLKRFKKEKEIHSKLFNSYDDIKFDSNLEIVLSIGLIQYSKQDNRGNLSKTNQHLFHFPLSVEIGAKNIVKISFSESESPYPDFFFLNNNNAVIKQNLSNVIDAFEREIQNFGYGYIFEKDFKDLIVKSIQKISSNSEFENSVYKPASDHFREDYFKISFSPAINIKYRKPRFFEKLTDSIIKHNDENKIEAKLFNLLVRNPESSGNNFYTKPNYFKDELFETYKDKAKNLNGEEDFSVFFPLPFNKEQKQIYENYLKNRLTVVTGPPGTGKSHTIVNILCSLLAQGKRVLVTAQTDKALESLLNKIPETFDSLIFTKIELENLGKDGKKRFSLENSIGNISKILTDNFYLNVETKIEELDNLKAEYVKLKSEIIRALEKEYLKYNLNDTFKDLRAYQIVEKFESKESEEWNWIKDELTSEAISNFDVIKDEILKYKQLVGTEIRYNNVVNIDISTILKNLEDFDFKNFLIIKEQYINQLNYLGLNEYSKDKVLKIQLENITKIANEFSNSDIVLKNIKELENLQKQLNNRFTQENITINKSFSNLTENGTKYLLDIETYLSFAENGKAGFFTKLTNSNFKQVSYLEQFTVNGKKCNTKTEILQLKSAIENLVIISKNFTLLKQNGFSLSYDDSSNLYEKSLVLNEVLKKIEINKEVVSKIQFNADFINFSEYTQINLFDIDNLSKKAISFKDDINKLARINHQLIEKLGVLNNIDSLIEQSSLKDEFSKFLPVEKNEDVQDFELLKNKFLEIGKQLEVEQTFLNLKKYLRDLLPNTFDSLENIPNHYISKENFEYASAYRFIKENEFIDLQKCKEELSFINKKIFQVKCEILFDLAKSNFKNKFDNYEIDAFINLLNSYKFDYSQSLKKGIKDNAKFQIAIRKKGSQISKNLSCWVMKFNDVLNSLEHEPEIFDCIIVDEASQLNFNSVLLGYYSENIIIVGDSKQTSPDASMVDSNSFNHIKDKFLKDFLKDDIIQIRPDTSLFDLAKMVAGRSDLLLREHFRCVPEIIEFSKREFYDNSLRPLKQINSNRLNPKETIFVNDAFTEDKIVYKEIEEIKKFLQRILKDEQYSNKTIGVVSLGLTKHTEKLKDIKEDLANEFGKEKIDKHKLIIEDSPKFQGDERDVMIVSLGVALDFQKLKENQNAKPRAIISDQDEFKKINVALSRAKEQMILFHSVEHNDLQTNDFRNKILSFFKDEAKPISQLQIDNNNIERYRHNVPEPFDSWFECDIAKALIENGYSYIQPQYNVKEAELFYNHKLGKQVYINFKIDLVVHNNGKMIAIECDGDPFHSLPEDVAYDIERQEFLERVGWKVYRVLYSAFKRSPQEETQKIIDFIEKNTKKDHKITIEKPIELKEEFEDEIEFENEEEISEYVIPKHKSYIDILEENTETSDSINQLNGTTATNHKHKSFIDMIEEDLEESNQVNLFSYDSKILCYFNLFSDNTYKVQEHSEENCLFSLPIDEKFKDGFLLQCYDNGHINKVYVNSILEKRMNYHYSNGKNPNANILYLKLIEEDAIIALKIKRGLETVFKAHKTENISNRELLHLQGYKVVYQTTENIEYKILPKNIYEGIRRLVFTSFTAEGKSVHNNYYENEWKIIEQFIPKLTE</sequence>
<evidence type="ECO:0000259" key="7">
    <source>
        <dbReference type="Pfam" id="PF13086"/>
    </source>
</evidence>
<dbReference type="InterPro" id="IPR041679">
    <property type="entry name" value="DNA2/NAM7-like_C"/>
</dbReference>
<evidence type="ECO:0000256" key="2">
    <source>
        <dbReference type="ARBA" id="ARBA00022741"/>
    </source>
</evidence>
<keyword evidence="5" id="KW-0067">ATP-binding</keyword>
<dbReference type="Pfam" id="PF13087">
    <property type="entry name" value="AAA_12"/>
    <property type="match status" value="1"/>
</dbReference>
<evidence type="ECO:0000256" key="6">
    <source>
        <dbReference type="SAM" id="Coils"/>
    </source>
</evidence>
<evidence type="ECO:0000256" key="3">
    <source>
        <dbReference type="ARBA" id="ARBA00022801"/>
    </source>
</evidence>
<dbReference type="EMBL" id="PQNY01000035">
    <property type="protein sequence ID" value="POS00654.1"/>
    <property type="molecule type" value="Genomic_DNA"/>
</dbReference>
<protein>
    <submittedName>
        <fullName evidence="10">Superfamily I DNA and/or RNA helicase</fullName>
    </submittedName>
</protein>
<dbReference type="InterPro" id="IPR027417">
    <property type="entry name" value="P-loop_NTPase"/>
</dbReference>
<evidence type="ECO:0000313" key="11">
    <source>
        <dbReference type="Proteomes" id="UP000237056"/>
    </source>
</evidence>
<comment type="caution">
    <text evidence="10">The sequence shown here is derived from an EMBL/GenBank/DDBJ whole genome shotgun (WGS) entry which is preliminary data.</text>
</comment>
<name>A0A2S4N4I9_9FLAO</name>
<evidence type="ECO:0000313" key="10">
    <source>
        <dbReference type="EMBL" id="POS00654.1"/>
    </source>
</evidence>
<dbReference type="GO" id="GO:0016787">
    <property type="term" value="F:hydrolase activity"/>
    <property type="evidence" value="ECO:0007669"/>
    <property type="project" value="UniProtKB-KW"/>
</dbReference>
<dbReference type="GO" id="GO:0005524">
    <property type="term" value="F:ATP binding"/>
    <property type="evidence" value="ECO:0007669"/>
    <property type="project" value="UniProtKB-KW"/>
</dbReference>
<accession>A0A2S4N4I9</accession>
<feature type="domain" description="Restriction endonuclease type II-like" evidence="9">
    <location>
        <begin position="1388"/>
        <end position="1460"/>
    </location>
</feature>